<dbReference type="InterPro" id="IPR052940">
    <property type="entry name" value="Carb_Esterase_6"/>
</dbReference>
<dbReference type="InterPro" id="IPR036514">
    <property type="entry name" value="SGNH_hydro_sf"/>
</dbReference>
<keyword evidence="1" id="KW-0378">Hydrolase</keyword>
<keyword evidence="2" id="KW-0732">Signal</keyword>
<feature type="domain" description="Sialate O-acetylesterase" evidence="3">
    <location>
        <begin position="25"/>
        <end position="260"/>
    </location>
</feature>
<dbReference type="SUPFAM" id="SSF52266">
    <property type="entry name" value="SGNH hydrolase"/>
    <property type="match status" value="1"/>
</dbReference>
<evidence type="ECO:0000313" key="5">
    <source>
        <dbReference type="Proteomes" id="UP000091857"/>
    </source>
</evidence>
<sequence length="301" mass="32862">MMLAFFILALVSQGTRLVASQRLPANIFILAGQSNMAGRGGVINSTKNGNFTWDGIVPPQCQPNPSILRLSANLEWVLAQEPLHADIDYNKTNGIGPGMPFANAVLTRDPAIGVIGLVPCAIGGTNITHWAKGGFLYDQLVRRTQAALKNGGVLRAMLWYQGESDTINREDADDYKGRLEKFFKEVRADLKHPRLPIIQVALASGEGRFVETVREAQLGTNLLDVQCIDGKGLTLEPDRLHLTTPAQVQLGQMFAHAFLQSLPTPIRTSSNSAATLSFLVSDHFVGFLFYSTFLFVGLQII</sequence>
<dbReference type="EMBL" id="CM004391">
    <property type="protein sequence ID" value="OAY50980.1"/>
    <property type="molecule type" value="Genomic_DNA"/>
</dbReference>
<evidence type="ECO:0000256" key="2">
    <source>
        <dbReference type="SAM" id="SignalP"/>
    </source>
</evidence>
<dbReference type="PANTHER" id="PTHR31988:SF15">
    <property type="entry name" value="ESTERASE, PUTATIVE (DUF303)-RELATED"/>
    <property type="match status" value="1"/>
</dbReference>
<keyword evidence="5" id="KW-1185">Reference proteome</keyword>
<dbReference type="GO" id="GO:0052689">
    <property type="term" value="F:carboxylic ester hydrolase activity"/>
    <property type="evidence" value="ECO:0000318"/>
    <property type="project" value="GO_Central"/>
</dbReference>
<feature type="chain" id="PRO_5012722690" description="Sialate O-acetylesterase domain-containing protein" evidence="2">
    <location>
        <begin position="21"/>
        <end position="301"/>
    </location>
</feature>
<dbReference type="Proteomes" id="UP000091857">
    <property type="component" value="Chromosome 5"/>
</dbReference>
<name>A0A2C9VZR7_MANES</name>
<dbReference type="PANTHER" id="PTHR31988">
    <property type="entry name" value="ESTERASE, PUTATIVE (DUF303)-RELATED"/>
    <property type="match status" value="1"/>
</dbReference>
<reference evidence="5" key="1">
    <citation type="journal article" date="2016" name="Nat. Biotechnol.">
        <title>Sequencing wild and cultivated cassava and related species reveals extensive interspecific hybridization and genetic diversity.</title>
        <authorList>
            <person name="Bredeson J.V."/>
            <person name="Lyons J.B."/>
            <person name="Prochnik S.E."/>
            <person name="Wu G.A."/>
            <person name="Ha C.M."/>
            <person name="Edsinger-Gonzales E."/>
            <person name="Grimwood J."/>
            <person name="Schmutz J."/>
            <person name="Rabbi I.Y."/>
            <person name="Egesi C."/>
            <person name="Nauluvula P."/>
            <person name="Lebot V."/>
            <person name="Ndunguru J."/>
            <person name="Mkamilo G."/>
            <person name="Bart R.S."/>
            <person name="Setter T.L."/>
            <person name="Gleadow R.M."/>
            <person name="Kulakow P."/>
            <person name="Ferguson M.E."/>
            <person name="Rounsley S."/>
            <person name="Rokhsar D.S."/>
        </authorList>
    </citation>
    <scope>NUCLEOTIDE SEQUENCE [LARGE SCALE GENOMIC DNA]</scope>
    <source>
        <strain evidence="5">cv. AM560-2</strain>
    </source>
</reference>
<dbReference type="Pfam" id="PF03629">
    <property type="entry name" value="SASA"/>
    <property type="match status" value="1"/>
</dbReference>
<evidence type="ECO:0000313" key="4">
    <source>
        <dbReference type="EMBL" id="OAY50980.1"/>
    </source>
</evidence>
<protein>
    <recommendedName>
        <fullName evidence="3">Sialate O-acetylesterase domain-containing protein</fullName>
    </recommendedName>
</protein>
<feature type="signal peptide" evidence="2">
    <location>
        <begin position="1"/>
        <end position="20"/>
    </location>
</feature>
<comment type="caution">
    <text evidence="4">The sequence shown here is derived from an EMBL/GenBank/DDBJ whole genome shotgun (WGS) entry which is preliminary data.</text>
</comment>
<dbReference type="Gene3D" id="3.40.50.1110">
    <property type="entry name" value="SGNH hydrolase"/>
    <property type="match status" value="1"/>
</dbReference>
<dbReference type="AlphaFoldDB" id="A0A2C9VZR7"/>
<evidence type="ECO:0000259" key="3">
    <source>
        <dbReference type="Pfam" id="PF03629"/>
    </source>
</evidence>
<dbReference type="Gramene" id="Manes.05G177800.1.v8.1">
    <property type="protein sequence ID" value="Manes.05G177800.1.v8.1.CDS"/>
    <property type="gene ID" value="Manes.05G177800.v8.1"/>
</dbReference>
<evidence type="ECO:0000256" key="1">
    <source>
        <dbReference type="ARBA" id="ARBA00022801"/>
    </source>
</evidence>
<proteinExistence type="predicted"/>
<dbReference type="InterPro" id="IPR005181">
    <property type="entry name" value="SASA"/>
</dbReference>
<gene>
    <name evidence="4" type="ORF">MANES_05G177800v8</name>
</gene>
<accession>A0A2C9VZR7</accession>
<dbReference type="STRING" id="3983.A0A2C9VZR7"/>
<organism evidence="4 5">
    <name type="scientific">Manihot esculenta</name>
    <name type="common">Cassava</name>
    <name type="synonym">Jatropha manihot</name>
    <dbReference type="NCBI Taxonomy" id="3983"/>
    <lineage>
        <taxon>Eukaryota</taxon>
        <taxon>Viridiplantae</taxon>
        <taxon>Streptophyta</taxon>
        <taxon>Embryophyta</taxon>
        <taxon>Tracheophyta</taxon>
        <taxon>Spermatophyta</taxon>
        <taxon>Magnoliopsida</taxon>
        <taxon>eudicotyledons</taxon>
        <taxon>Gunneridae</taxon>
        <taxon>Pentapetalae</taxon>
        <taxon>rosids</taxon>
        <taxon>fabids</taxon>
        <taxon>Malpighiales</taxon>
        <taxon>Euphorbiaceae</taxon>
        <taxon>Crotonoideae</taxon>
        <taxon>Manihoteae</taxon>
        <taxon>Manihot</taxon>
    </lineage>
</organism>
<dbReference type="GO" id="GO:0019752">
    <property type="term" value="P:carboxylic acid metabolic process"/>
    <property type="evidence" value="ECO:0000318"/>
    <property type="project" value="GO_Central"/>
</dbReference>
<dbReference type="OrthoDB" id="42638at2759"/>